<dbReference type="PANTHER" id="PTHR30349:SF64">
    <property type="entry name" value="PROPHAGE INTEGRASE INTD-RELATED"/>
    <property type="match status" value="1"/>
</dbReference>
<dbReference type="InterPro" id="IPR002104">
    <property type="entry name" value="Integrase_catalytic"/>
</dbReference>
<dbReference type="PANTHER" id="PTHR30349">
    <property type="entry name" value="PHAGE INTEGRASE-RELATED"/>
    <property type="match status" value="1"/>
</dbReference>
<evidence type="ECO:0000256" key="1">
    <source>
        <dbReference type="ARBA" id="ARBA00023172"/>
    </source>
</evidence>
<name>A0A286TTX4_9BACT</name>
<dbReference type="GO" id="GO:0006310">
    <property type="term" value="P:DNA recombination"/>
    <property type="evidence" value="ECO:0007669"/>
    <property type="project" value="UniProtKB-KW"/>
</dbReference>
<dbReference type="Proteomes" id="UP000218542">
    <property type="component" value="Unassembled WGS sequence"/>
</dbReference>
<dbReference type="Pfam" id="PF00589">
    <property type="entry name" value="Phage_integrase"/>
    <property type="match status" value="1"/>
</dbReference>
<dbReference type="AlphaFoldDB" id="A0A286TTX4"/>
<accession>A0A286TTX4</accession>
<gene>
    <name evidence="3" type="ORF">SCALIN_C01_0249</name>
</gene>
<organism evidence="3 4">
    <name type="scientific">Candidatus Scalindua japonica</name>
    <dbReference type="NCBI Taxonomy" id="1284222"/>
    <lineage>
        <taxon>Bacteria</taxon>
        <taxon>Pseudomonadati</taxon>
        <taxon>Planctomycetota</taxon>
        <taxon>Candidatus Brocadiia</taxon>
        <taxon>Candidatus Brocadiales</taxon>
        <taxon>Candidatus Scalinduaceae</taxon>
        <taxon>Candidatus Scalindua</taxon>
    </lineage>
</organism>
<dbReference type="SUPFAM" id="SSF56349">
    <property type="entry name" value="DNA breaking-rejoining enzymes"/>
    <property type="match status" value="1"/>
</dbReference>
<dbReference type="RefSeq" id="WP_162532098.1">
    <property type="nucleotide sequence ID" value="NZ_BAOS01000001.1"/>
</dbReference>
<dbReference type="InterPro" id="IPR013762">
    <property type="entry name" value="Integrase-like_cat_sf"/>
</dbReference>
<evidence type="ECO:0000313" key="3">
    <source>
        <dbReference type="EMBL" id="GAX59318.1"/>
    </source>
</evidence>
<protein>
    <submittedName>
        <fullName evidence="3">Integrase</fullName>
    </submittedName>
</protein>
<feature type="domain" description="Tyr recombinase" evidence="2">
    <location>
        <begin position="1"/>
        <end position="148"/>
    </location>
</feature>
<keyword evidence="4" id="KW-1185">Reference proteome</keyword>
<dbReference type="PROSITE" id="PS51898">
    <property type="entry name" value="TYR_RECOMBINASE"/>
    <property type="match status" value="1"/>
</dbReference>
<reference evidence="4" key="1">
    <citation type="journal article" date="2017" name="Environ. Microbiol. Rep.">
        <title>Genetic Diversity of Marine Anaerobic Ammonium-Oxidizing Bacteria as Revealed by Genomic and Proteomic Analyses of 'Candidatus Scalindua japonica'.</title>
        <authorList>
            <person name="Oshiki M."/>
            <person name="Mizuto K."/>
            <person name="Kimura Z."/>
            <person name="Kindaichi T."/>
            <person name="Satoh H."/>
            <person name="Okabe S."/>
        </authorList>
    </citation>
    <scope>NUCLEOTIDE SEQUENCE [LARGE SCALE GENOMIC DNA]</scope>
    <source>
        <strain evidence="4">husup-a2</strain>
    </source>
</reference>
<evidence type="ECO:0000313" key="4">
    <source>
        <dbReference type="Proteomes" id="UP000218542"/>
    </source>
</evidence>
<dbReference type="EMBL" id="BAOS01000001">
    <property type="protein sequence ID" value="GAX59318.1"/>
    <property type="molecule type" value="Genomic_DNA"/>
</dbReference>
<comment type="caution">
    <text evidence="3">The sequence shown here is derived from an EMBL/GenBank/DDBJ whole genome shotgun (WGS) entry which is preliminary data.</text>
</comment>
<dbReference type="InterPro" id="IPR011010">
    <property type="entry name" value="DNA_brk_join_enz"/>
</dbReference>
<sequence length="168" mass="19566">MSYLLLNTGLRLEELLSLEWSRVNLLRRTILIRETKNGSPKTLPLNKIALEVLNQRSRVKNLKNDLVFISCRGKKVNRNFLRKCFYDVLEEVGIENLWLHDLRHTFATRLAQAGVDLYKISKLLGHKDIRMTQRYAHHSLDSLRDGVEILESDYNLTTLGENKYSKGL</sequence>
<dbReference type="CDD" id="cd00796">
    <property type="entry name" value="INT_Rci_Hp1_C"/>
    <property type="match status" value="1"/>
</dbReference>
<evidence type="ECO:0000259" key="2">
    <source>
        <dbReference type="PROSITE" id="PS51898"/>
    </source>
</evidence>
<dbReference type="Gene3D" id="1.10.443.10">
    <property type="entry name" value="Intergrase catalytic core"/>
    <property type="match status" value="1"/>
</dbReference>
<dbReference type="GO" id="GO:0015074">
    <property type="term" value="P:DNA integration"/>
    <property type="evidence" value="ECO:0007669"/>
    <property type="project" value="InterPro"/>
</dbReference>
<proteinExistence type="predicted"/>
<dbReference type="GO" id="GO:0003677">
    <property type="term" value="F:DNA binding"/>
    <property type="evidence" value="ECO:0007669"/>
    <property type="project" value="InterPro"/>
</dbReference>
<dbReference type="InterPro" id="IPR050090">
    <property type="entry name" value="Tyrosine_recombinase_XerCD"/>
</dbReference>
<keyword evidence="1" id="KW-0233">DNA recombination</keyword>